<comment type="caution">
    <text evidence="9">The sequence shown here is derived from an EMBL/GenBank/DDBJ whole genome shotgun (WGS) entry which is preliminary data.</text>
</comment>
<name>A0A833UVA6_ACIBZ</name>
<keyword evidence="7" id="KW-0653">Protein transport</keyword>
<keyword evidence="7" id="KW-0813">Transport</keyword>
<evidence type="ECO:0000256" key="8">
    <source>
        <dbReference type="SAM" id="Phobius"/>
    </source>
</evidence>
<accession>A0A833UVA6</accession>
<dbReference type="Proteomes" id="UP000490535">
    <property type="component" value="Unassembled WGS sequence"/>
</dbReference>
<keyword evidence="6 8" id="KW-0472">Membrane</keyword>
<sequence>MAFKNPKHDDLGPVSEINVTPFIDVMLVLLIIFMVVAPLATVDVPLNLPTSKNAASPLADQPLILSLDASLHLYIDDKQITHDQLANQLRILSKGDKQQRIYIRADKTIPYEKFIDLINQLSALGYSKIALVNESLN</sequence>
<dbReference type="Pfam" id="PF02472">
    <property type="entry name" value="ExbD"/>
    <property type="match status" value="1"/>
</dbReference>
<organism evidence="9 10">
    <name type="scientific">Acinetobacter bereziniae</name>
    <name type="common">Acinetobacter genomosp. 10</name>
    <dbReference type="NCBI Taxonomy" id="106648"/>
    <lineage>
        <taxon>Bacteria</taxon>
        <taxon>Pseudomonadati</taxon>
        <taxon>Pseudomonadota</taxon>
        <taxon>Gammaproteobacteria</taxon>
        <taxon>Moraxellales</taxon>
        <taxon>Moraxellaceae</taxon>
        <taxon>Acinetobacter</taxon>
    </lineage>
</organism>
<keyword evidence="5 8" id="KW-1133">Transmembrane helix</keyword>
<comment type="similarity">
    <text evidence="2 7">Belongs to the ExbD/TolR family.</text>
</comment>
<feature type="transmembrane region" description="Helical" evidence="8">
    <location>
        <begin position="20"/>
        <end position="42"/>
    </location>
</feature>
<evidence type="ECO:0000256" key="7">
    <source>
        <dbReference type="RuleBase" id="RU003879"/>
    </source>
</evidence>
<evidence type="ECO:0000313" key="9">
    <source>
        <dbReference type="EMBL" id="KAF1025262.1"/>
    </source>
</evidence>
<keyword evidence="3" id="KW-1003">Cell membrane</keyword>
<evidence type="ECO:0000256" key="6">
    <source>
        <dbReference type="ARBA" id="ARBA00023136"/>
    </source>
</evidence>
<dbReference type="Gene3D" id="3.30.420.270">
    <property type="match status" value="1"/>
</dbReference>
<evidence type="ECO:0000256" key="2">
    <source>
        <dbReference type="ARBA" id="ARBA00005811"/>
    </source>
</evidence>
<dbReference type="AlphaFoldDB" id="A0A833UVA6"/>
<evidence type="ECO:0000313" key="10">
    <source>
        <dbReference type="Proteomes" id="UP000490535"/>
    </source>
</evidence>
<dbReference type="InterPro" id="IPR003400">
    <property type="entry name" value="ExbD"/>
</dbReference>
<dbReference type="PANTHER" id="PTHR30558:SF9">
    <property type="entry name" value="BIOPOLYMER TRANSPORT PROTEIN EXBD"/>
    <property type="match status" value="1"/>
</dbReference>
<evidence type="ECO:0000256" key="5">
    <source>
        <dbReference type="ARBA" id="ARBA00022989"/>
    </source>
</evidence>
<dbReference type="GO" id="GO:0005886">
    <property type="term" value="C:plasma membrane"/>
    <property type="evidence" value="ECO:0007669"/>
    <property type="project" value="UniProtKB-SubCell"/>
</dbReference>
<dbReference type="GO" id="GO:0015031">
    <property type="term" value="P:protein transport"/>
    <property type="evidence" value="ECO:0007669"/>
    <property type="project" value="UniProtKB-KW"/>
</dbReference>
<keyword evidence="4 7" id="KW-0812">Transmembrane</keyword>
<dbReference type="PANTHER" id="PTHR30558">
    <property type="entry name" value="EXBD MEMBRANE COMPONENT OF PMF-DRIVEN MACROMOLECULE IMPORT SYSTEM"/>
    <property type="match status" value="1"/>
</dbReference>
<gene>
    <name evidence="9" type="primary">exbD_4</name>
    <name evidence="9" type="ORF">GAK29_02051</name>
</gene>
<proteinExistence type="inferred from homology"/>
<dbReference type="EMBL" id="WNDP01000043">
    <property type="protein sequence ID" value="KAF1025262.1"/>
    <property type="molecule type" value="Genomic_DNA"/>
</dbReference>
<evidence type="ECO:0000256" key="3">
    <source>
        <dbReference type="ARBA" id="ARBA00022475"/>
    </source>
</evidence>
<evidence type="ECO:0000256" key="4">
    <source>
        <dbReference type="ARBA" id="ARBA00022692"/>
    </source>
</evidence>
<protein>
    <submittedName>
        <fullName evidence="9">Biopolymer transport protein ExbD</fullName>
    </submittedName>
</protein>
<evidence type="ECO:0000256" key="1">
    <source>
        <dbReference type="ARBA" id="ARBA00004162"/>
    </source>
</evidence>
<comment type="subcellular location">
    <subcellularLocation>
        <location evidence="1">Cell membrane</location>
        <topology evidence="1">Single-pass membrane protein</topology>
    </subcellularLocation>
    <subcellularLocation>
        <location evidence="7">Cell membrane</location>
        <topology evidence="7">Single-pass type II membrane protein</topology>
    </subcellularLocation>
</comment>
<dbReference type="GO" id="GO:0022857">
    <property type="term" value="F:transmembrane transporter activity"/>
    <property type="evidence" value="ECO:0007669"/>
    <property type="project" value="InterPro"/>
</dbReference>
<reference evidence="10" key="1">
    <citation type="journal article" date="2020" name="MBio">
        <title>Horizontal gene transfer to a defensive symbiont with a reduced genome amongst a multipartite beetle microbiome.</title>
        <authorList>
            <person name="Waterworth S.C."/>
            <person name="Florez L.V."/>
            <person name="Rees E.R."/>
            <person name="Hertweck C."/>
            <person name="Kaltenpoth M."/>
            <person name="Kwan J.C."/>
        </authorList>
    </citation>
    <scope>NUCLEOTIDE SEQUENCE [LARGE SCALE GENOMIC DNA]</scope>
</reference>